<sequence length="235" mass="25526">DVGSGIRFKAAAILEMCADQELLMEERQKAQKLTEKLGLQGVVGAEMPVTKERSGGTSAFKSPFGGRQKDWKGRKKAGKEDESSPSSSPPGYSPGGRPPSSEMEANTLIQQFISVTNASRLSAKDSLERHDWDVQAAVAQYLHENRGEGFGNSRSDKPGWTEQKTRADQLIQIAKVTEREAQDLLERSGWHVEAALEKFYAEQPSSPPARSTNSRPAPTPAPRRDQSPSSGSGSS</sequence>
<dbReference type="InterPro" id="IPR009060">
    <property type="entry name" value="UBA-like_sf"/>
</dbReference>
<accession>A0A813GDZ2</accession>
<dbReference type="CDD" id="cd14348">
    <property type="entry name" value="UBA_p47"/>
    <property type="match status" value="1"/>
</dbReference>
<feature type="non-terminal residue" evidence="2">
    <location>
        <position position="1"/>
    </location>
</feature>
<evidence type="ECO:0000313" key="3">
    <source>
        <dbReference type="Proteomes" id="UP000626109"/>
    </source>
</evidence>
<dbReference type="Gene3D" id="1.10.8.10">
    <property type="entry name" value="DNA helicase RuvA subunit, C-terminal domain"/>
    <property type="match status" value="2"/>
</dbReference>
<organism evidence="2 3">
    <name type="scientific">Polarella glacialis</name>
    <name type="common">Dinoflagellate</name>
    <dbReference type="NCBI Taxonomy" id="89957"/>
    <lineage>
        <taxon>Eukaryota</taxon>
        <taxon>Sar</taxon>
        <taxon>Alveolata</taxon>
        <taxon>Dinophyceae</taxon>
        <taxon>Suessiales</taxon>
        <taxon>Suessiaceae</taxon>
        <taxon>Polarella</taxon>
    </lineage>
</organism>
<dbReference type="Proteomes" id="UP000626109">
    <property type="component" value="Unassembled WGS sequence"/>
</dbReference>
<comment type="caution">
    <text evidence="2">The sequence shown here is derived from an EMBL/GenBank/DDBJ whole genome shotgun (WGS) entry which is preliminary data.</text>
</comment>
<reference evidence="2" key="1">
    <citation type="submission" date="2021-02" db="EMBL/GenBank/DDBJ databases">
        <authorList>
            <person name="Dougan E. K."/>
            <person name="Rhodes N."/>
            <person name="Thang M."/>
            <person name="Chan C."/>
        </authorList>
    </citation>
    <scope>NUCLEOTIDE SEQUENCE</scope>
</reference>
<dbReference type="SUPFAM" id="SSF46934">
    <property type="entry name" value="UBA-like"/>
    <property type="match status" value="2"/>
</dbReference>
<gene>
    <name evidence="2" type="ORF">PGLA2088_LOCUS205</name>
</gene>
<feature type="region of interest" description="Disordered" evidence="1">
    <location>
        <begin position="144"/>
        <end position="164"/>
    </location>
</feature>
<evidence type="ECO:0000313" key="2">
    <source>
        <dbReference type="EMBL" id="CAE8623351.1"/>
    </source>
</evidence>
<feature type="region of interest" description="Disordered" evidence="1">
    <location>
        <begin position="43"/>
        <end position="106"/>
    </location>
</feature>
<protein>
    <submittedName>
        <fullName evidence="2">Uncharacterized protein</fullName>
    </submittedName>
</protein>
<feature type="compositionally biased region" description="Basic and acidic residues" evidence="1">
    <location>
        <begin position="154"/>
        <end position="164"/>
    </location>
</feature>
<proteinExistence type="predicted"/>
<dbReference type="EMBL" id="CAJNNW010000117">
    <property type="protein sequence ID" value="CAE8623351.1"/>
    <property type="molecule type" value="Genomic_DNA"/>
</dbReference>
<evidence type="ECO:0000256" key="1">
    <source>
        <dbReference type="SAM" id="MobiDB-lite"/>
    </source>
</evidence>
<feature type="non-terminal residue" evidence="2">
    <location>
        <position position="235"/>
    </location>
</feature>
<name>A0A813GDZ2_POLGL</name>
<dbReference type="AlphaFoldDB" id="A0A813GDZ2"/>
<feature type="region of interest" description="Disordered" evidence="1">
    <location>
        <begin position="198"/>
        <end position="235"/>
    </location>
</feature>
<dbReference type="Pfam" id="PF14555">
    <property type="entry name" value="UBA_4"/>
    <property type="match status" value="2"/>
</dbReference>